<dbReference type="EMBL" id="JAKJXO020000006">
    <property type="protein sequence ID" value="KAL1603813.1"/>
    <property type="molecule type" value="Genomic_DNA"/>
</dbReference>
<dbReference type="InterPro" id="IPR029058">
    <property type="entry name" value="AB_hydrolase_fold"/>
</dbReference>
<organism evidence="5 6">
    <name type="scientific">Paraconiothyrium brasiliense</name>
    <dbReference type="NCBI Taxonomy" id="300254"/>
    <lineage>
        <taxon>Eukaryota</taxon>
        <taxon>Fungi</taxon>
        <taxon>Dikarya</taxon>
        <taxon>Ascomycota</taxon>
        <taxon>Pezizomycotina</taxon>
        <taxon>Dothideomycetes</taxon>
        <taxon>Pleosporomycetidae</taxon>
        <taxon>Pleosporales</taxon>
        <taxon>Massarineae</taxon>
        <taxon>Didymosphaeriaceae</taxon>
        <taxon>Paraconiothyrium</taxon>
    </lineage>
</organism>
<evidence type="ECO:0000256" key="3">
    <source>
        <dbReference type="PROSITE-ProRule" id="PRU10038"/>
    </source>
</evidence>
<keyword evidence="2" id="KW-0378">Hydrolase</keyword>
<dbReference type="PROSITE" id="PS01174">
    <property type="entry name" value="LIPASE_GDXG_SER"/>
    <property type="match status" value="1"/>
</dbReference>
<name>A0ABR3RHQ2_9PLEO</name>
<dbReference type="PANTHER" id="PTHR48081">
    <property type="entry name" value="AB HYDROLASE SUPERFAMILY PROTEIN C4A8.06C"/>
    <property type="match status" value="1"/>
</dbReference>
<evidence type="ECO:0000313" key="6">
    <source>
        <dbReference type="Proteomes" id="UP001521785"/>
    </source>
</evidence>
<comment type="similarity">
    <text evidence="1">Belongs to the 'GDXG' lipolytic enzyme family.</text>
</comment>
<feature type="active site" evidence="3">
    <location>
        <position position="190"/>
    </location>
</feature>
<evidence type="ECO:0000259" key="4">
    <source>
        <dbReference type="Pfam" id="PF07859"/>
    </source>
</evidence>
<evidence type="ECO:0000256" key="1">
    <source>
        <dbReference type="ARBA" id="ARBA00010515"/>
    </source>
</evidence>
<dbReference type="InterPro" id="IPR013094">
    <property type="entry name" value="AB_hydrolase_3"/>
</dbReference>
<reference evidence="5 6" key="1">
    <citation type="submission" date="2024-02" db="EMBL/GenBank/DDBJ databases">
        <title>De novo assembly and annotation of 12 fungi associated with fruit tree decline syndrome in Ontario, Canada.</title>
        <authorList>
            <person name="Sulman M."/>
            <person name="Ellouze W."/>
            <person name="Ilyukhin E."/>
        </authorList>
    </citation>
    <scope>NUCLEOTIDE SEQUENCE [LARGE SCALE GENOMIC DNA]</scope>
    <source>
        <strain evidence="5 6">M42-189</strain>
    </source>
</reference>
<dbReference type="PANTHER" id="PTHR48081:SF31">
    <property type="entry name" value="STERYL ACETYL HYDROLASE MUG81-RELATED"/>
    <property type="match status" value="1"/>
</dbReference>
<protein>
    <recommendedName>
        <fullName evidence="4">Alpha/beta hydrolase fold-3 domain-containing protein</fullName>
    </recommendedName>
</protein>
<evidence type="ECO:0000313" key="5">
    <source>
        <dbReference type="EMBL" id="KAL1603813.1"/>
    </source>
</evidence>
<dbReference type="InterPro" id="IPR050300">
    <property type="entry name" value="GDXG_lipolytic_enzyme"/>
</dbReference>
<feature type="domain" description="Alpha/beta hydrolase fold-3" evidence="4">
    <location>
        <begin position="104"/>
        <end position="264"/>
    </location>
</feature>
<dbReference type="SUPFAM" id="SSF53474">
    <property type="entry name" value="alpha/beta-Hydrolases"/>
    <property type="match status" value="1"/>
</dbReference>
<accession>A0ABR3RHQ2</accession>
<evidence type="ECO:0000256" key="2">
    <source>
        <dbReference type="ARBA" id="ARBA00022801"/>
    </source>
</evidence>
<comment type="caution">
    <text evidence="5">The sequence shown here is derived from an EMBL/GenBank/DDBJ whole genome shotgun (WGS) entry which is preliminary data.</text>
</comment>
<keyword evidence="6" id="KW-1185">Reference proteome</keyword>
<dbReference type="Pfam" id="PF07859">
    <property type="entry name" value="Abhydrolase_3"/>
    <property type="match status" value="1"/>
</dbReference>
<dbReference type="InterPro" id="IPR033140">
    <property type="entry name" value="Lipase_GDXG_put_SER_AS"/>
</dbReference>
<gene>
    <name evidence="5" type="ORF">SLS60_005404</name>
</gene>
<sequence length="386" mass="42167">MTKVLTKYTASTVIVRVVTYPFRTVRAATFRKDVLNAAIRSLLTHITVAQSRYLNPSTTSRYLSFCRSEAKTPSSLSIPYDSKEQGTGEARAHWIGNPEADVVILYFHGGAFFQPATAGTFLYLQDQVHKVGKEKGKSVAALVVAYSLAPEATFPTQLLEGAAVLKHLLYASDAETKRREPRNVYLSGDSAGGNIALALVSHLLHPHPEVEAINLEEPLGGVLLYSPSVSQSMHWGSMIRNAEKDMLPACKVPVWGAMYTGKTGSLQTSARGVRLETDAYSEPCVADASWWIDLNKSVGFVLVLSGGDEVFADSICELRRKMEEGWREGGGNGAIMFVDTPGETHIGPIVDFMMSGGVRDSSSQKVVAEWWAARLENHGTSENWRP</sequence>
<proteinExistence type="inferred from homology"/>
<dbReference type="Gene3D" id="3.40.50.1820">
    <property type="entry name" value="alpha/beta hydrolase"/>
    <property type="match status" value="1"/>
</dbReference>
<dbReference type="Proteomes" id="UP001521785">
    <property type="component" value="Unassembled WGS sequence"/>
</dbReference>